<dbReference type="PANTHER" id="PTHR38035">
    <property type="entry name" value="UPF0070 PROTEIN YFGM"/>
    <property type="match status" value="1"/>
</dbReference>
<dbReference type="OrthoDB" id="8521102at2"/>
<keyword evidence="2" id="KW-1003">Cell membrane</keyword>
<protein>
    <recommendedName>
        <fullName evidence="8">Ancillary SecYEG translocon subunit</fullName>
    </recommendedName>
</protein>
<organism evidence="11 12">
    <name type="scientific">Vitreoscilla filiformis</name>
    <dbReference type="NCBI Taxonomy" id="63"/>
    <lineage>
        <taxon>Bacteria</taxon>
        <taxon>Pseudomonadati</taxon>
        <taxon>Pseudomonadota</taxon>
        <taxon>Betaproteobacteria</taxon>
        <taxon>Neisseriales</taxon>
        <taxon>Neisseriaceae</taxon>
        <taxon>Vitreoscilla</taxon>
    </lineage>
</organism>
<evidence type="ECO:0000256" key="7">
    <source>
        <dbReference type="ARBA" id="ARBA00024197"/>
    </source>
</evidence>
<dbReference type="AlphaFoldDB" id="A0A221KHH3"/>
<keyword evidence="3 9" id="KW-0812">Transmembrane</keyword>
<dbReference type="GO" id="GO:0044877">
    <property type="term" value="F:protein-containing complex binding"/>
    <property type="evidence" value="ECO:0007669"/>
    <property type="project" value="InterPro"/>
</dbReference>
<dbReference type="EMBL" id="CP022423">
    <property type="protein sequence ID" value="ASM78504.1"/>
    <property type="molecule type" value="Genomic_DNA"/>
</dbReference>
<keyword evidence="5 9" id="KW-0472">Membrane</keyword>
<evidence type="ECO:0000256" key="1">
    <source>
        <dbReference type="ARBA" id="ARBA00004401"/>
    </source>
</evidence>
<dbReference type="InterPro" id="IPR018704">
    <property type="entry name" value="SecYEG/CpoB_TPR"/>
</dbReference>
<evidence type="ECO:0000256" key="4">
    <source>
        <dbReference type="ARBA" id="ARBA00022989"/>
    </source>
</evidence>
<name>A0A221KHH3_VITFI</name>
<proteinExistence type="inferred from homology"/>
<evidence type="ECO:0000256" key="3">
    <source>
        <dbReference type="ARBA" id="ARBA00022692"/>
    </source>
</evidence>
<evidence type="ECO:0000256" key="9">
    <source>
        <dbReference type="SAM" id="Phobius"/>
    </source>
</evidence>
<dbReference type="PIRSF" id="PIRSF006170">
    <property type="entry name" value="YfgM"/>
    <property type="match status" value="1"/>
</dbReference>
<evidence type="ECO:0000313" key="12">
    <source>
        <dbReference type="Proteomes" id="UP000199729"/>
    </source>
</evidence>
<sequence length="224" mass="24542">MASNLDLQEQEQLDELKAFWNQYGNLITWVITLVLAGFAAWNGWNWWQREQATKATAMFDELEQAAQAKDVPKVQKVFGDLKERFGGTAVAGQGGLLAARVLVDGGQADPARAALDWVAQNAHDEGHRQVAHLRLAGLLLDQKSYDDALKHLDAVTAPDFTALAQDRRGDVLQAQGKTAEAVKAWTAAWTALPDRLEYRRVIKAKLTAQGAEPQPASVTVKEAS</sequence>
<accession>A0A221KHH3</accession>
<dbReference type="Proteomes" id="UP000199729">
    <property type="component" value="Chromosome"/>
</dbReference>
<dbReference type="RefSeq" id="WP_089417421.1">
    <property type="nucleotide sequence ID" value="NZ_CP022423.1"/>
</dbReference>
<dbReference type="InterPro" id="IPR026039">
    <property type="entry name" value="YfgM"/>
</dbReference>
<dbReference type="PANTHER" id="PTHR38035:SF1">
    <property type="entry name" value="ANCILLARY SECYEG TRANSLOCON SUBUNIT"/>
    <property type="match status" value="1"/>
</dbReference>
<comment type="subcellular location">
    <subcellularLocation>
        <location evidence="1">Cell membrane</location>
        <topology evidence="1">Single-pass type II membrane protein</topology>
    </subcellularLocation>
</comment>
<evidence type="ECO:0000256" key="2">
    <source>
        <dbReference type="ARBA" id="ARBA00022475"/>
    </source>
</evidence>
<keyword evidence="12" id="KW-1185">Reference proteome</keyword>
<feature type="transmembrane region" description="Helical" evidence="9">
    <location>
        <begin position="26"/>
        <end position="44"/>
    </location>
</feature>
<dbReference type="Pfam" id="PF09976">
    <property type="entry name" value="TPR_21"/>
    <property type="match status" value="1"/>
</dbReference>
<dbReference type="Gene3D" id="1.25.40.10">
    <property type="entry name" value="Tetratricopeptide repeat domain"/>
    <property type="match status" value="1"/>
</dbReference>
<reference evidence="11 12" key="1">
    <citation type="submission" date="2017-07" db="EMBL/GenBank/DDBJ databases">
        <title>Complete Genome Sequence of the cosmetic ferment Vitreoscilla filiformis (ATCC15551).</title>
        <authorList>
            <person name="Contreras S."/>
            <person name="Sagory-Zalkind P."/>
            <person name="Blanquart H."/>
            <person name="Iltis A."/>
            <person name="Morand S.C."/>
        </authorList>
    </citation>
    <scope>NUCLEOTIDE SEQUENCE [LARGE SCALE GENOMIC DNA]</scope>
    <source>
        <strain evidence="11 12">ATCC 15551</strain>
    </source>
</reference>
<keyword evidence="4 9" id="KW-1133">Transmembrane helix</keyword>
<evidence type="ECO:0000256" key="6">
    <source>
        <dbReference type="ARBA" id="ARBA00023186"/>
    </source>
</evidence>
<dbReference type="SUPFAM" id="SSF48452">
    <property type="entry name" value="TPR-like"/>
    <property type="match status" value="1"/>
</dbReference>
<comment type="similarity">
    <text evidence="7">Belongs to the YfgM family.</text>
</comment>
<feature type="domain" description="Ancillary SecYEG translocon subunit/Cell division coordinator CpoB TPR" evidence="10">
    <location>
        <begin position="17"/>
        <end position="208"/>
    </location>
</feature>
<dbReference type="KEGG" id="vff:VITFI_CDS2727"/>
<evidence type="ECO:0000256" key="8">
    <source>
        <dbReference type="ARBA" id="ARBA00024235"/>
    </source>
</evidence>
<dbReference type="InterPro" id="IPR011990">
    <property type="entry name" value="TPR-like_helical_dom_sf"/>
</dbReference>
<evidence type="ECO:0000256" key="5">
    <source>
        <dbReference type="ARBA" id="ARBA00023136"/>
    </source>
</evidence>
<keyword evidence="6" id="KW-0143">Chaperone</keyword>
<gene>
    <name evidence="11" type="ORF">VITFI_CDS2727</name>
</gene>
<dbReference type="GO" id="GO:0005886">
    <property type="term" value="C:plasma membrane"/>
    <property type="evidence" value="ECO:0007669"/>
    <property type="project" value="UniProtKB-SubCell"/>
</dbReference>
<evidence type="ECO:0000259" key="10">
    <source>
        <dbReference type="Pfam" id="PF09976"/>
    </source>
</evidence>
<evidence type="ECO:0000313" key="11">
    <source>
        <dbReference type="EMBL" id="ASM78504.1"/>
    </source>
</evidence>